<dbReference type="VEuPathDB" id="TriTrypDB:TM35_000172120"/>
<dbReference type="GO" id="GO:0019441">
    <property type="term" value="P:L-tryptophan catabolic process to kynurenine"/>
    <property type="evidence" value="ECO:0007669"/>
    <property type="project" value="InterPro"/>
</dbReference>
<gene>
    <name evidence="3" type="ORF">TM35_000172120</name>
</gene>
<reference evidence="3 4" key="1">
    <citation type="submission" date="2017-03" db="EMBL/GenBank/DDBJ databases">
        <title>An alternative strategy for trypanosome survival in the mammalian bloodstream revealed through genome and transcriptome analysis of the ubiquitous bovine parasite Trypanosoma (Megatrypanum) theileri.</title>
        <authorList>
            <person name="Kelly S."/>
            <person name="Ivens A."/>
            <person name="Mott A."/>
            <person name="O'Neill E."/>
            <person name="Emms D."/>
            <person name="Macleod O."/>
            <person name="Voorheis P."/>
            <person name="Matthews J."/>
            <person name="Matthews K."/>
            <person name="Carrington M."/>
        </authorList>
    </citation>
    <scope>NUCLEOTIDE SEQUENCE [LARGE SCALE GENOMIC DNA]</scope>
    <source>
        <strain evidence="3">Edinburgh</strain>
    </source>
</reference>
<evidence type="ECO:0008006" key="5">
    <source>
        <dbReference type="Google" id="ProtNLM"/>
    </source>
</evidence>
<dbReference type="OrthoDB" id="271512at2759"/>
<proteinExistence type="inferred from homology"/>
<dbReference type="AlphaFoldDB" id="A0A1X0NW41"/>
<dbReference type="SUPFAM" id="SSF102198">
    <property type="entry name" value="Putative cyclase"/>
    <property type="match status" value="1"/>
</dbReference>
<keyword evidence="2" id="KW-1133">Transmembrane helix</keyword>
<accession>A0A1X0NW41</accession>
<dbReference type="InterPro" id="IPR007325">
    <property type="entry name" value="KFase/CYL"/>
</dbReference>
<evidence type="ECO:0000313" key="4">
    <source>
        <dbReference type="Proteomes" id="UP000192257"/>
    </source>
</evidence>
<dbReference type="Gene3D" id="3.50.30.50">
    <property type="entry name" value="Putative cyclase"/>
    <property type="match status" value="1"/>
</dbReference>
<protein>
    <recommendedName>
        <fullName evidence="5">Kynurenine formamidase</fullName>
    </recommendedName>
</protein>
<dbReference type="InterPro" id="IPR037175">
    <property type="entry name" value="KFase_sf"/>
</dbReference>
<organism evidence="3 4">
    <name type="scientific">Trypanosoma theileri</name>
    <dbReference type="NCBI Taxonomy" id="67003"/>
    <lineage>
        <taxon>Eukaryota</taxon>
        <taxon>Discoba</taxon>
        <taxon>Euglenozoa</taxon>
        <taxon>Kinetoplastea</taxon>
        <taxon>Metakinetoplastina</taxon>
        <taxon>Trypanosomatida</taxon>
        <taxon>Trypanosomatidae</taxon>
        <taxon>Trypanosoma</taxon>
    </lineage>
</organism>
<feature type="transmembrane region" description="Helical" evidence="2">
    <location>
        <begin position="96"/>
        <end position="114"/>
    </location>
</feature>
<dbReference type="Proteomes" id="UP000192257">
    <property type="component" value="Unassembled WGS sequence"/>
</dbReference>
<dbReference type="RefSeq" id="XP_028882406.1">
    <property type="nucleotide sequence ID" value="XM_029026291.1"/>
</dbReference>
<dbReference type="GeneID" id="39986071"/>
<comment type="caution">
    <text evidence="3">The sequence shown here is derived from an EMBL/GenBank/DDBJ whole genome shotgun (WGS) entry which is preliminary data.</text>
</comment>
<comment type="similarity">
    <text evidence="1">Belongs to the Cyclase 1 superfamily.</text>
</comment>
<evidence type="ECO:0000256" key="1">
    <source>
        <dbReference type="ARBA" id="ARBA00007865"/>
    </source>
</evidence>
<sequence length="353" mass="38985">MSSEARRKVKEWHRVVDGTGVVKLFQAVDLTVNPSVVRATFPGLTPFRRLCTRDILTELVQLPSVSVTSHVSFLMGALWTLTQLSRRTSNGAAKTVSLLRLFLGVLLITVYLRFVKVRQPVIASVSKLLDVSSSPRGPCCVMNNVLSITNSHAGTHADTPQHFCFDACAEPFDNDHYTGDVVIVDISDLLEAEAVSTDKSQPRPITKRIMETVSTSLGELSSPVWRLLLVTRRLSTHGDGAWETGFAYLERETVQYISEKFPLLLLFGTDAPSVDHPNAAPICEAAHGALYEKGIAILENLQFSHLYDDLKSSRVLRGSILTVFNETGSFSDSRGCHVSFFPAFEYVKANNQK</sequence>
<evidence type="ECO:0000256" key="2">
    <source>
        <dbReference type="SAM" id="Phobius"/>
    </source>
</evidence>
<dbReference type="Pfam" id="PF04199">
    <property type="entry name" value="Cyclase"/>
    <property type="match status" value="1"/>
</dbReference>
<keyword evidence="2" id="KW-0472">Membrane</keyword>
<name>A0A1X0NW41_9TRYP</name>
<evidence type="ECO:0000313" key="3">
    <source>
        <dbReference type="EMBL" id="ORC88340.1"/>
    </source>
</evidence>
<dbReference type="GO" id="GO:0004061">
    <property type="term" value="F:arylformamidase activity"/>
    <property type="evidence" value="ECO:0007669"/>
    <property type="project" value="InterPro"/>
</dbReference>
<dbReference type="EMBL" id="NBCO01000017">
    <property type="protein sequence ID" value="ORC88340.1"/>
    <property type="molecule type" value="Genomic_DNA"/>
</dbReference>
<keyword evidence="4" id="KW-1185">Reference proteome</keyword>
<keyword evidence="2" id="KW-0812">Transmembrane</keyword>